<dbReference type="SUPFAM" id="SSF52540">
    <property type="entry name" value="P-loop containing nucleoside triphosphate hydrolases"/>
    <property type="match status" value="1"/>
</dbReference>
<protein>
    <submittedName>
        <fullName evidence="8 9">GTPase IMAP family member 7-like isoform X1</fullName>
    </submittedName>
</protein>
<organism evidence="7 9">
    <name type="scientific">Phascolarctos cinereus</name>
    <name type="common">Koala</name>
    <dbReference type="NCBI Taxonomy" id="38626"/>
    <lineage>
        <taxon>Eukaryota</taxon>
        <taxon>Metazoa</taxon>
        <taxon>Chordata</taxon>
        <taxon>Craniata</taxon>
        <taxon>Vertebrata</taxon>
        <taxon>Euteleostomi</taxon>
        <taxon>Mammalia</taxon>
        <taxon>Metatheria</taxon>
        <taxon>Diprotodontia</taxon>
        <taxon>Phascolarctidae</taxon>
        <taxon>Phascolarctos</taxon>
    </lineage>
</organism>
<keyword evidence="2" id="KW-0547">Nucleotide-binding</keyword>
<keyword evidence="3" id="KW-0342">GTP-binding</keyword>
<evidence type="ECO:0000313" key="9">
    <source>
        <dbReference type="RefSeq" id="XP_020833549.1"/>
    </source>
</evidence>
<dbReference type="KEGG" id="pcw:110201962"/>
<feature type="domain" description="AIG1-type G" evidence="6">
    <location>
        <begin position="31"/>
        <end position="232"/>
    </location>
</feature>
<dbReference type="RefSeq" id="XP_020833549.1">
    <property type="nucleotide sequence ID" value="XM_020977890.1"/>
</dbReference>
<dbReference type="InterPro" id="IPR006703">
    <property type="entry name" value="G_AIG1"/>
</dbReference>
<keyword evidence="7" id="KW-1185">Reference proteome</keyword>
<sequence>MSQQTWRNKGMAATSSQPATSFHEDADADQASALRIVLVGKTGNGKSATGNTILGKEVFKSKIAPHAVTKKCNKAVGTWKGRDLIIVDTPGLFDTKESLETTCNEISRCVIYSCPGPHAIILVQQLNRYTDEAKHTVSLIKALFGEAATKYMAILFTRKEDLENTLEDFVKEADESLQSLVRDCNRRYCAFSNKAEGNEKEAQVNELLAIIEKMMQDNEGKYFSEKIYQKTHKSLKNRRKVLREIYTKQRDNNLQLIELNYVKISPLTKKQETEKQEKRAKVEREYEEKMENINTEAEKFVLEQMFQFIKDVISKISGWFWK</sequence>
<dbReference type="GeneID" id="110201962"/>
<evidence type="ECO:0000256" key="3">
    <source>
        <dbReference type="ARBA" id="ARBA00023134"/>
    </source>
</evidence>
<dbReference type="Pfam" id="PF04548">
    <property type="entry name" value="AIG1"/>
    <property type="match status" value="1"/>
</dbReference>
<evidence type="ECO:0000256" key="2">
    <source>
        <dbReference type="ARBA" id="ARBA00022741"/>
    </source>
</evidence>
<accession>A0A6P5JRA7</accession>
<dbReference type="GO" id="GO:0005525">
    <property type="term" value="F:GTP binding"/>
    <property type="evidence" value="ECO:0007669"/>
    <property type="project" value="UniProtKB-KW"/>
</dbReference>
<dbReference type="Gene3D" id="3.40.50.300">
    <property type="entry name" value="P-loop containing nucleotide triphosphate hydrolases"/>
    <property type="match status" value="1"/>
</dbReference>
<keyword evidence="4" id="KW-0175">Coiled coil</keyword>
<dbReference type="AlphaFoldDB" id="A0A6P5JRA7"/>
<evidence type="ECO:0000256" key="5">
    <source>
        <dbReference type="SAM" id="MobiDB-lite"/>
    </source>
</evidence>
<dbReference type="PROSITE" id="PS51720">
    <property type="entry name" value="G_AIG1"/>
    <property type="match status" value="1"/>
</dbReference>
<name>A0A6P5JRA7_PHACI</name>
<dbReference type="InterPro" id="IPR027417">
    <property type="entry name" value="P-loop_NTPase"/>
</dbReference>
<evidence type="ECO:0000256" key="1">
    <source>
        <dbReference type="ARBA" id="ARBA00008535"/>
    </source>
</evidence>
<gene>
    <name evidence="8 9" type="primary">LOC110201962</name>
</gene>
<dbReference type="InterPro" id="IPR045058">
    <property type="entry name" value="GIMA/IAN/Toc"/>
</dbReference>
<evidence type="ECO:0000313" key="7">
    <source>
        <dbReference type="Proteomes" id="UP000515140"/>
    </source>
</evidence>
<evidence type="ECO:0000256" key="4">
    <source>
        <dbReference type="SAM" id="Coils"/>
    </source>
</evidence>
<proteinExistence type="inferred from homology"/>
<dbReference type="OMA" id="QECPSRR"/>
<feature type="compositionally biased region" description="Polar residues" evidence="5">
    <location>
        <begin position="1"/>
        <end position="20"/>
    </location>
</feature>
<evidence type="ECO:0000313" key="8">
    <source>
        <dbReference type="RefSeq" id="XP_020833547.1"/>
    </source>
</evidence>
<feature type="coiled-coil region" evidence="4">
    <location>
        <begin position="272"/>
        <end position="303"/>
    </location>
</feature>
<feature type="coiled-coil region" evidence="4">
    <location>
        <begin position="152"/>
        <end position="179"/>
    </location>
</feature>
<dbReference type="Proteomes" id="UP000515140">
    <property type="component" value="Unplaced"/>
</dbReference>
<reference evidence="8 9" key="1">
    <citation type="submission" date="2025-04" db="UniProtKB">
        <authorList>
            <consortium name="RefSeq"/>
        </authorList>
    </citation>
    <scope>IDENTIFICATION</scope>
    <source>
        <tissue evidence="8 9">Spleen</tissue>
    </source>
</reference>
<dbReference type="RefSeq" id="XP_020833547.1">
    <property type="nucleotide sequence ID" value="XM_020977888.1"/>
</dbReference>
<feature type="region of interest" description="Disordered" evidence="5">
    <location>
        <begin position="1"/>
        <end position="24"/>
    </location>
</feature>
<dbReference type="FunFam" id="3.40.50.300:FF:000366">
    <property type="entry name" value="GTPase, IMAP family member 2"/>
    <property type="match status" value="1"/>
</dbReference>
<evidence type="ECO:0000259" key="6">
    <source>
        <dbReference type="PROSITE" id="PS51720"/>
    </source>
</evidence>
<dbReference type="CDD" id="cd01852">
    <property type="entry name" value="AIG1"/>
    <property type="match status" value="1"/>
</dbReference>
<comment type="similarity">
    <text evidence="1">Belongs to the TRAFAC class TrmE-Era-EngA-EngB-Septin-like GTPase superfamily. AIG1/Toc34/Toc159-like paraseptin GTPase family. IAN subfamily.</text>
</comment>
<dbReference type="PANTHER" id="PTHR10903">
    <property type="entry name" value="GTPASE, IMAP FAMILY MEMBER-RELATED"/>
    <property type="match status" value="1"/>
</dbReference>
<dbReference type="PANTHER" id="PTHR10903:SF170">
    <property type="entry name" value="GTPASE IMAP FAMILY MEMBER 7"/>
    <property type="match status" value="1"/>
</dbReference>